<dbReference type="PANTHER" id="PTHR11638">
    <property type="entry name" value="ATP-DEPENDENT CLP PROTEASE"/>
    <property type="match status" value="1"/>
</dbReference>
<dbReference type="Proteomes" id="UP000823775">
    <property type="component" value="Unassembled WGS sequence"/>
</dbReference>
<dbReference type="EMBL" id="JACEIK010000522">
    <property type="protein sequence ID" value="MCD7458480.1"/>
    <property type="molecule type" value="Genomic_DNA"/>
</dbReference>
<accession>A0ABS8SHU4</accession>
<organism evidence="4 5">
    <name type="scientific">Datura stramonium</name>
    <name type="common">Jimsonweed</name>
    <name type="synonym">Common thornapple</name>
    <dbReference type="NCBI Taxonomy" id="4076"/>
    <lineage>
        <taxon>Eukaryota</taxon>
        <taxon>Viridiplantae</taxon>
        <taxon>Streptophyta</taxon>
        <taxon>Embryophyta</taxon>
        <taxon>Tracheophyta</taxon>
        <taxon>Spermatophyta</taxon>
        <taxon>Magnoliopsida</taxon>
        <taxon>eudicotyledons</taxon>
        <taxon>Gunneridae</taxon>
        <taxon>Pentapetalae</taxon>
        <taxon>asterids</taxon>
        <taxon>lamiids</taxon>
        <taxon>Solanales</taxon>
        <taxon>Solanaceae</taxon>
        <taxon>Solanoideae</taxon>
        <taxon>Datureae</taxon>
        <taxon>Datura</taxon>
    </lineage>
</organism>
<evidence type="ECO:0000313" key="4">
    <source>
        <dbReference type="EMBL" id="MCD7458480.1"/>
    </source>
</evidence>
<keyword evidence="3" id="KW-0812">Transmembrane</keyword>
<feature type="transmembrane region" description="Helical" evidence="3">
    <location>
        <begin position="6"/>
        <end position="31"/>
    </location>
</feature>
<evidence type="ECO:0000256" key="2">
    <source>
        <dbReference type="ARBA" id="ARBA00022840"/>
    </source>
</evidence>
<dbReference type="InterPro" id="IPR050130">
    <property type="entry name" value="ClpA_ClpB"/>
</dbReference>
<proteinExistence type="predicted"/>
<dbReference type="InterPro" id="IPR027417">
    <property type="entry name" value="P-loop_NTPase"/>
</dbReference>
<keyword evidence="1" id="KW-0547">Nucleotide-binding</keyword>
<keyword evidence="3" id="KW-0472">Membrane</keyword>
<dbReference type="Gene3D" id="1.10.1780.10">
    <property type="entry name" value="Clp, N-terminal domain"/>
    <property type="match status" value="1"/>
</dbReference>
<evidence type="ECO:0000256" key="1">
    <source>
        <dbReference type="ARBA" id="ARBA00022741"/>
    </source>
</evidence>
<comment type="caution">
    <text evidence="4">The sequence shown here is derived from an EMBL/GenBank/DDBJ whole genome shotgun (WGS) entry which is preliminary data.</text>
</comment>
<keyword evidence="5" id="KW-1185">Reference proteome</keyword>
<gene>
    <name evidence="4" type="primary">CLPD1_2</name>
    <name evidence="4" type="ORF">HAX54_038355</name>
</gene>
<name>A0ABS8SHU4_DATST</name>
<evidence type="ECO:0000256" key="3">
    <source>
        <dbReference type="SAM" id="Phobius"/>
    </source>
</evidence>
<dbReference type="Gene3D" id="3.40.50.300">
    <property type="entry name" value="P-loop containing nucleotide triphosphate hydrolases"/>
    <property type="match status" value="1"/>
</dbReference>
<dbReference type="InterPro" id="IPR036628">
    <property type="entry name" value="Clp_N_dom_sf"/>
</dbReference>
<dbReference type="PANTHER" id="PTHR11638:SF185">
    <property type="entry name" value="ATP-DEPENDENT CLP PROTEASE ATP-BINDING SUBUNIT"/>
    <property type="match status" value="1"/>
</dbReference>
<sequence>MSKRFIPFSVLSFFLLMFSWLLLFVVLAVLLRPFYRISLSHVTTAPPSHANQALFVYLLLGCSRLHERSIKAVMFSQKEAKALGKDMVFTQHLLLGLIAEDRSPDGFLGSRITIDKAREAVRSIWRDDSEDDITKLGSRDSGSATSATDVAFSSSTDVILPLVCLPVDDGNAGRVLEVRANVNRLAAEAVSRLQGELAKDGGLIDPVIGRETEVQRIIEILCRRNQKYPILLGQAGVGKTAIAEGLAINIAEGNIPAFLMTPNVVGPEEIAAVASLWTGIPLKQLTVDERMLLVGLDEQLRKRVVGQDEAVTSICRAVKRSELASGPNGPFRPMLFWPGICHAKIGYEYEYMERHTVVVNWLQPPFCRLWRRRTLTRSYPKKALHCSAARQGNETIEYITLAFMFFMSDARDTKPDAGDLLSESLLSGDFKPGDVAMIHLDESGNPVVINQSSLSTHLSETNGNPVVTNQ</sequence>
<keyword evidence="2" id="KW-0067">ATP-binding</keyword>
<dbReference type="SUPFAM" id="SSF52540">
    <property type="entry name" value="P-loop containing nucleoside triphosphate hydrolases"/>
    <property type="match status" value="1"/>
</dbReference>
<reference evidence="4 5" key="1">
    <citation type="journal article" date="2021" name="BMC Genomics">
        <title>Datura genome reveals duplications of psychoactive alkaloid biosynthetic genes and high mutation rate following tissue culture.</title>
        <authorList>
            <person name="Rajewski A."/>
            <person name="Carter-House D."/>
            <person name="Stajich J."/>
            <person name="Litt A."/>
        </authorList>
    </citation>
    <scope>NUCLEOTIDE SEQUENCE [LARGE SCALE GENOMIC DNA]</scope>
    <source>
        <strain evidence="4">AR-01</strain>
    </source>
</reference>
<keyword evidence="3" id="KW-1133">Transmembrane helix</keyword>
<protein>
    <submittedName>
        <fullName evidence="4">Chaperone protein ClpD1, chloroplastic</fullName>
    </submittedName>
</protein>
<evidence type="ECO:0000313" key="5">
    <source>
        <dbReference type="Proteomes" id="UP000823775"/>
    </source>
</evidence>